<protein>
    <recommendedName>
        <fullName evidence="6">DUF4013 domain-containing protein</fullName>
    </recommendedName>
</protein>
<dbReference type="InterPro" id="IPR025098">
    <property type="entry name" value="DUF4013"/>
</dbReference>
<keyword evidence="4" id="KW-1185">Reference proteome</keyword>
<accession>A0A0M8K7G1</accession>
<organism evidence="2 4">
    <name type="scientific">Ardenticatena maritima</name>
    <dbReference type="NCBI Taxonomy" id="872965"/>
    <lineage>
        <taxon>Bacteria</taxon>
        <taxon>Bacillati</taxon>
        <taxon>Chloroflexota</taxon>
        <taxon>Ardenticatenia</taxon>
        <taxon>Ardenticatenales</taxon>
        <taxon>Ardenticatenaceae</taxon>
        <taxon>Ardenticatena</taxon>
    </lineage>
</organism>
<reference evidence="4" key="3">
    <citation type="submission" date="2015-08" db="EMBL/GenBank/DDBJ databases">
        <title>Draft Genome Sequence of a Heterotrophic Facultative Anaerobic Bacterium Ardenticatena maritima Strain 110S.</title>
        <authorList>
            <person name="Kawaichi S."/>
            <person name="Yoshida T."/>
            <person name="Sako Y."/>
            <person name="Nakamura R."/>
        </authorList>
    </citation>
    <scope>NUCLEOTIDE SEQUENCE [LARGE SCALE GENOMIC DNA]</scope>
    <source>
        <strain evidence="4">110S</strain>
    </source>
</reference>
<reference evidence="3 5" key="2">
    <citation type="submission" date="2015-07" db="EMBL/GenBank/DDBJ databases">
        <title>Whole genome sequence of Ardenticatena maritima DSM 23922.</title>
        <authorList>
            <person name="Hemp J."/>
            <person name="Ward L.M."/>
            <person name="Pace L.A."/>
            <person name="Fischer W.W."/>
        </authorList>
    </citation>
    <scope>NUCLEOTIDE SEQUENCE [LARGE SCALE GENOMIC DNA]</scope>
    <source>
        <strain evidence="3 5">110S</strain>
    </source>
</reference>
<sequence>MNSINIERSLRFTFDDESWIVKILIGGVVSFLGQLLLIPLPLLYGYMLDTLKNVKEGQDTPLPEWDDFAGLFMRGLILTLGLLVYSLPLFLFACCFLFLLIASQNEGAESLGLLGLCFACIMPLYGVALGFWGPAVIMRFAEAGTFSSMFEFGRIWKTISADFGKYLLVVILIIVVNLLATFVGLLSVGVLVPFTSFWAMLVAAHLMGQYMRLISTPPSDGIVADGDVL</sequence>
<dbReference type="OrthoDB" id="9799578at2"/>
<feature type="transmembrane region" description="Helical" evidence="1">
    <location>
        <begin position="20"/>
        <end position="46"/>
    </location>
</feature>
<keyword evidence="1" id="KW-0472">Membrane</keyword>
<proteinExistence type="predicted"/>
<evidence type="ECO:0000313" key="5">
    <source>
        <dbReference type="Proteomes" id="UP000050502"/>
    </source>
</evidence>
<feature type="transmembrane region" description="Helical" evidence="1">
    <location>
        <begin position="113"/>
        <end position="132"/>
    </location>
</feature>
<gene>
    <name evidence="2" type="ORF">ARMA_0452</name>
    <name evidence="3" type="ORF">SE16_09480</name>
</gene>
<keyword evidence="1" id="KW-1133">Transmembrane helix</keyword>
<evidence type="ECO:0000313" key="2">
    <source>
        <dbReference type="EMBL" id="GAP62029.1"/>
    </source>
</evidence>
<dbReference type="STRING" id="872965.SE16_09480"/>
<comment type="caution">
    <text evidence="2">The sequence shown here is derived from an EMBL/GenBank/DDBJ whole genome shotgun (WGS) entry which is preliminary data.</text>
</comment>
<feature type="transmembrane region" description="Helical" evidence="1">
    <location>
        <begin position="76"/>
        <end position="101"/>
    </location>
</feature>
<dbReference type="EMBL" id="LGKN01000005">
    <property type="protein sequence ID" value="KPL87788.1"/>
    <property type="molecule type" value="Genomic_DNA"/>
</dbReference>
<name>A0A0M8K7G1_9CHLR</name>
<evidence type="ECO:0000256" key="1">
    <source>
        <dbReference type="SAM" id="Phobius"/>
    </source>
</evidence>
<reference evidence="2 4" key="1">
    <citation type="journal article" date="2015" name="Genome Announc.">
        <title>Draft Genome Sequence of a Heterotrophic Facultative Anaerobic Thermophilic Bacterium, Ardenticatena maritima Strain 110ST.</title>
        <authorList>
            <person name="Kawaichi S."/>
            <person name="Yoshida T."/>
            <person name="Sako Y."/>
            <person name="Nakamura R."/>
        </authorList>
    </citation>
    <scope>NUCLEOTIDE SEQUENCE [LARGE SCALE GENOMIC DNA]</scope>
    <source>
        <strain evidence="2 4">110S</strain>
    </source>
</reference>
<dbReference type="AlphaFoldDB" id="A0A0M8K7G1"/>
<feature type="transmembrane region" description="Helical" evidence="1">
    <location>
        <begin position="166"/>
        <end position="185"/>
    </location>
</feature>
<dbReference type="RefSeq" id="WP_054491959.1">
    <property type="nucleotide sequence ID" value="NZ_BBZA01000028.1"/>
</dbReference>
<feature type="transmembrane region" description="Helical" evidence="1">
    <location>
        <begin position="191"/>
        <end position="208"/>
    </location>
</feature>
<dbReference type="Proteomes" id="UP000037784">
    <property type="component" value="Unassembled WGS sequence"/>
</dbReference>
<dbReference type="Proteomes" id="UP000050502">
    <property type="component" value="Unassembled WGS sequence"/>
</dbReference>
<dbReference type="InParanoid" id="A0A0M8K7G1"/>
<evidence type="ECO:0008006" key="6">
    <source>
        <dbReference type="Google" id="ProtNLM"/>
    </source>
</evidence>
<evidence type="ECO:0000313" key="3">
    <source>
        <dbReference type="EMBL" id="KPL87788.1"/>
    </source>
</evidence>
<dbReference type="EMBL" id="BBZA01000028">
    <property type="protein sequence ID" value="GAP62029.1"/>
    <property type="molecule type" value="Genomic_DNA"/>
</dbReference>
<keyword evidence="1" id="KW-0812">Transmembrane</keyword>
<evidence type="ECO:0000313" key="4">
    <source>
        <dbReference type="Proteomes" id="UP000037784"/>
    </source>
</evidence>
<dbReference type="Pfam" id="PF13197">
    <property type="entry name" value="DUF4013"/>
    <property type="match status" value="1"/>
</dbReference>